<dbReference type="Proteomes" id="UP000188342">
    <property type="component" value="Unassembled WGS sequence"/>
</dbReference>
<evidence type="ECO:0000256" key="2">
    <source>
        <dbReference type="PROSITE-ProRule" id="PRU00169"/>
    </source>
</evidence>
<dbReference type="Gene3D" id="3.40.50.2300">
    <property type="match status" value="1"/>
</dbReference>
<dbReference type="SUPFAM" id="SSF46894">
    <property type="entry name" value="C-terminal effector domain of the bipartite response regulators"/>
    <property type="match status" value="1"/>
</dbReference>
<dbReference type="GO" id="GO:0006355">
    <property type="term" value="P:regulation of DNA-templated transcription"/>
    <property type="evidence" value="ECO:0007669"/>
    <property type="project" value="InterPro"/>
</dbReference>
<dbReference type="InterPro" id="IPR016032">
    <property type="entry name" value="Sig_transdc_resp-reg_C-effctor"/>
</dbReference>
<feature type="domain" description="Response regulatory" evidence="4">
    <location>
        <begin position="3"/>
        <end position="113"/>
    </location>
</feature>
<dbReference type="Pfam" id="PF00196">
    <property type="entry name" value="GerE"/>
    <property type="match status" value="1"/>
</dbReference>
<dbReference type="STRING" id="1255658.FM114_13775"/>
<protein>
    <submittedName>
        <fullName evidence="5">Putative two-component system response regulator</fullName>
    </submittedName>
</protein>
<proteinExistence type="predicted"/>
<gene>
    <name evidence="5" type="ORF">FM114_13775</name>
</gene>
<evidence type="ECO:0000259" key="4">
    <source>
        <dbReference type="PROSITE" id="PS50110"/>
    </source>
</evidence>
<dbReference type="InterPro" id="IPR000792">
    <property type="entry name" value="Tscrpt_reg_LuxR_C"/>
</dbReference>
<reference evidence="5 6" key="1">
    <citation type="submission" date="2017-02" db="EMBL/GenBank/DDBJ databases">
        <authorList>
            <person name="Peterson S.W."/>
        </authorList>
    </citation>
    <scope>NUCLEOTIDE SEQUENCE [LARGE SCALE GENOMIC DNA]</scope>
    <source>
        <strain evidence="5 6">LSP_Lj1</strain>
    </source>
</reference>
<evidence type="ECO:0000313" key="5">
    <source>
        <dbReference type="EMBL" id="SJN42809.1"/>
    </source>
</evidence>
<dbReference type="PROSITE" id="PS00622">
    <property type="entry name" value="HTH_LUXR_1"/>
    <property type="match status" value="1"/>
</dbReference>
<keyword evidence="2" id="KW-0597">Phosphoprotein</keyword>
<evidence type="ECO:0000259" key="3">
    <source>
        <dbReference type="PROSITE" id="PS50043"/>
    </source>
</evidence>
<dbReference type="PRINTS" id="PR00038">
    <property type="entry name" value="HTHLUXR"/>
</dbReference>
<dbReference type="EMBL" id="FUKQ01000049">
    <property type="protein sequence ID" value="SJN42809.1"/>
    <property type="molecule type" value="Genomic_DNA"/>
</dbReference>
<organism evidence="5 6">
    <name type="scientific">Luteococcus japonicus LSP_Lj1</name>
    <dbReference type="NCBI Taxonomy" id="1255658"/>
    <lineage>
        <taxon>Bacteria</taxon>
        <taxon>Bacillati</taxon>
        <taxon>Actinomycetota</taxon>
        <taxon>Actinomycetes</taxon>
        <taxon>Propionibacteriales</taxon>
        <taxon>Propionibacteriaceae</taxon>
        <taxon>Luteococcus</taxon>
    </lineage>
</organism>
<keyword evidence="1" id="KW-0238">DNA-binding</keyword>
<evidence type="ECO:0000313" key="6">
    <source>
        <dbReference type="Proteomes" id="UP000188342"/>
    </source>
</evidence>
<dbReference type="InterPro" id="IPR039420">
    <property type="entry name" value="WalR-like"/>
</dbReference>
<keyword evidence="6" id="KW-1185">Reference proteome</keyword>
<dbReference type="InterPro" id="IPR011006">
    <property type="entry name" value="CheY-like_superfamily"/>
</dbReference>
<name>A0A1R4KES5_9ACTN</name>
<dbReference type="PANTHER" id="PTHR43214">
    <property type="entry name" value="TWO-COMPONENT RESPONSE REGULATOR"/>
    <property type="match status" value="1"/>
</dbReference>
<accession>A0A1R4KES5</accession>
<dbReference type="SUPFAM" id="SSF52172">
    <property type="entry name" value="CheY-like"/>
    <property type="match status" value="1"/>
</dbReference>
<dbReference type="InterPro" id="IPR001789">
    <property type="entry name" value="Sig_transdc_resp-reg_receiver"/>
</dbReference>
<sequence>MIRVALINDHPIVVEGLRTLLQPFPQVDIVELDTFLDVRQPVDLALLDTHAQAAPLHEAVAERLAEASISRLAVFTWTVTEQAVQDALGAGAHGVLSKQLAGDELARALVRIGQGEVVVARNPQEQQAAEDLAATQAGRGRDWPGRDQGLTMRESEMIALICQGLTNEQIAARLYLSPNSVKSYIRSAYHKAGVSSRSRAVLWGIDHGLRPVASRRTA</sequence>
<evidence type="ECO:0000256" key="1">
    <source>
        <dbReference type="ARBA" id="ARBA00023125"/>
    </source>
</evidence>
<dbReference type="PROSITE" id="PS50043">
    <property type="entry name" value="HTH_LUXR_2"/>
    <property type="match status" value="1"/>
</dbReference>
<dbReference type="PANTHER" id="PTHR43214:SF38">
    <property type="entry name" value="NITRATE_NITRITE RESPONSE REGULATOR PROTEIN NARL"/>
    <property type="match status" value="1"/>
</dbReference>
<feature type="domain" description="HTH luxR-type" evidence="3">
    <location>
        <begin position="143"/>
        <end position="208"/>
    </location>
</feature>
<dbReference type="GO" id="GO:0000160">
    <property type="term" value="P:phosphorelay signal transduction system"/>
    <property type="evidence" value="ECO:0007669"/>
    <property type="project" value="InterPro"/>
</dbReference>
<dbReference type="SMART" id="SM00421">
    <property type="entry name" value="HTH_LUXR"/>
    <property type="match status" value="1"/>
</dbReference>
<dbReference type="AlphaFoldDB" id="A0A1R4KES5"/>
<feature type="modified residue" description="4-aspartylphosphate" evidence="2">
    <location>
        <position position="48"/>
    </location>
</feature>
<dbReference type="PROSITE" id="PS50110">
    <property type="entry name" value="RESPONSE_REGULATORY"/>
    <property type="match status" value="1"/>
</dbReference>
<dbReference type="GO" id="GO:0003677">
    <property type="term" value="F:DNA binding"/>
    <property type="evidence" value="ECO:0007669"/>
    <property type="project" value="UniProtKB-KW"/>
</dbReference>
<dbReference type="CDD" id="cd06170">
    <property type="entry name" value="LuxR_C_like"/>
    <property type="match status" value="1"/>
</dbReference>